<protein>
    <submittedName>
        <fullName evidence="1">Uncharacterized protein</fullName>
    </submittedName>
</protein>
<accession>A0A841GZF8</accession>
<dbReference type="RefSeq" id="WP_170033768.1">
    <property type="nucleotide sequence ID" value="NZ_JABDTL010000001.1"/>
</dbReference>
<sequence>MNGFSTIRIQPVRLHWLVDDSPGDLCAHAGVVVTVDGEPFITSAEKDLAVSTGALHLLRTLADDHTPQTPRAEHLIPHCGHFMAVDDESGAVVNVGCLSGANWWVRHEGGGVVLTREDGAEARVSEREWARAVAEFADAVDAFYATSPARQPADEHEAEWFPAMRHEWRQRRSAINLSPEEHRNEA</sequence>
<organism evidence="1 2">
    <name type="scientific">Longimicrobium terrae</name>
    <dbReference type="NCBI Taxonomy" id="1639882"/>
    <lineage>
        <taxon>Bacteria</taxon>
        <taxon>Pseudomonadati</taxon>
        <taxon>Gemmatimonadota</taxon>
        <taxon>Longimicrobiia</taxon>
        <taxon>Longimicrobiales</taxon>
        <taxon>Longimicrobiaceae</taxon>
        <taxon>Longimicrobium</taxon>
    </lineage>
</organism>
<reference evidence="1 2" key="1">
    <citation type="submission" date="2020-08" db="EMBL/GenBank/DDBJ databases">
        <title>Genomic Encyclopedia of Type Strains, Phase IV (KMG-IV): sequencing the most valuable type-strain genomes for metagenomic binning, comparative biology and taxonomic classification.</title>
        <authorList>
            <person name="Goeker M."/>
        </authorList>
    </citation>
    <scope>NUCLEOTIDE SEQUENCE [LARGE SCALE GENOMIC DNA]</scope>
    <source>
        <strain evidence="1 2">DSM 29007</strain>
    </source>
</reference>
<dbReference type="AlphaFoldDB" id="A0A841GZF8"/>
<evidence type="ECO:0000313" key="2">
    <source>
        <dbReference type="Proteomes" id="UP000582837"/>
    </source>
</evidence>
<comment type="caution">
    <text evidence="1">The sequence shown here is derived from an EMBL/GenBank/DDBJ whole genome shotgun (WGS) entry which is preliminary data.</text>
</comment>
<proteinExistence type="predicted"/>
<name>A0A841GZF8_9BACT</name>
<evidence type="ECO:0000313" key="1">
    <source>
        <dbReference type="EMBL" id="MBB6071142.1"/>
    </source>
</evidence>
<dbReference type="Proteomes" id="UP000582837">
    <property type="component" value="Unassembled WGS sequence"/>
</dbReference>
<dbReference type="EMBL" id="JACHIA010000007">
    <property type="protein sequence ID" value="MBB6071142.1"/>
    <property type="molecule type" value="Genomic_DNA"/>
</dbReference>
<gene>
    <name evidence="1" type="ORF">HNQ61_002766</name>
</gene>
<keyword evidence="2" id="KW-1185">Reference proteome</keyword>